<dbReference type="PANTHER" id="PTHR43176:SF3">
    <property type="entry name" value="3-HYDROXYISOBUTYRYL-COA HYDROLASE, MITOCHONDRIAL"/>
    <property type="match status" value="1"/>
</dbReference>
<dbReference type="GO" id="GO:0005739">
    <property type="term" value="C:mitochondrion"/>
    <property type="evidence" value="ECO:0007669"/>
    <property type="project" value="UniProtKB-SubCell"/>
</dbReference>
<feature type="domain" description="Enoyl-CoA hydratase/isomerase" evidence="8">
    <location>
        <begin position="21"/>
        <end position="371"/>
    </location>
</feature>
<dbReference type="EC" id="3.1.2.4" evidence="3"/>
<comment type="catalytic activity">
    <reaction evidence="1">
        <text>3-hydroxy-2-methylpropanoyl-CoA + H2O = 3-hydroxy-2-methylpropanoate + CoA + H(+)</text>
        <dbReference type="Rhea" id="RHEA:20888"/>
        <dbReference type="ChEBI" id="CHEBI:11805"/>
        <dbReference type="ChEBI" id="CHEBI:15377"/>
        <dbReference type="ChEBI" id="CHEBI:15378"/>
        <dbReference type="ChEBI" id="CHEBI:57287"/>
        <dbReference type="ChEBI" id="CHEBI:57340"/>
        <dbReference type="EC" id="3.1.2.4"/>
    </reaction>
</comment>
<dbReference type="CDD" id="cd06558">
    <property type="entry name" value="crotonase-like"/>
    <property type="match status" value="1"/>
</dbReference>
<protein>
    <recommendedName>
        <fullName evidence="3">3-hydroxyisobutyryl-CoA hydrolase</fullName>
        <ecNumber evidence="3">3.1.2.4</ecNumber>
    </recommendedName>
    <alternativeName>
        <fullName evidence="6">3-hydroxyisobutyryl-coenzyme A hydrolase</fullName>
    </alternativeName>
</protein>
<dbReference type="SUPFAM" id="SSF52096">
    <property type="entry name" value="ClpP/crotonase"/>
    <property type="match status" value="1"/>
</dbReference>
<comment type="subcellular location">
    <subcellularLocation>
        <location evidence="2">Mitochondrion</location>
    </subcellularLocation>
</comment>
<dbReference type="InterPro" id="IPR018376">
    <property type="entry name" value="Enoyl-CoA_hyd/isom_CS"/>
</dbReference>
<gene>
    <name evidence="9" type="ORF">AB675_4561</name>
</gene>
<dbReference type="GO" id="GO:0006574">
    <property type="term" value="P:L-valine catabolic process"/>
    <property type="evidence" value="ECO:0007669"/>
    <property type="project" value="TreeGrafter"/>
</dbReference>
<evidence type="ECO:0000256" key="3">
    <source>
        <dbReference type="ARBA" id="ARBA00011915"/>
    </source>
</evidence>
<reference evidence="9 10" key="1">
    <citation type="submission" date="2015-06" db="EMBL/GenBank/DDBJ databases">
        <title>Draft genome of the ant-associated black yeast Phialophora attae CBS 131958.</title>
        <authorList>
            <person name="Moreno L.F."/>
            <person name="Stielow B.J."/>
            <person name="de Hoog S."/>
            <person name="Vicente V.A."/>
            <person name="Weiss V.A."/>
            <person name="de Vries M."/>
            <person name="Cruz L.M."/>
            <person name="Souza E.M."/>
        </authorList>
    </citation>
    <scope>NUCLEOTIDE SEQUENCE [LARGE SCALE GENOMIC DNA]</scope>
    <source>
        <strain evidence="9 10">CBS 131958</strain>
    </source>
</reference>
<sequence>MPVEQPGDDPDDVLFNSLYGVRTIELNRPKKLNSLNGSMARKILPRLREWEKSHLANVVMITGAGPKAFCAGGDVAELAKQNATPEGQKTSTDYFALEYQLDHLIATYSKPYVAVMDGITMGGGVGLSVHAPFRIATERTVYAMPETTIGFFPDVGGSFALPRLDGEIGTYLALTSERLVGAQVFYSGIATHYMDSTVLAPLTTRLSELVFDDLASLSDRLDLVNRTIAEFTNDLPRPDSYEKAKYGNITGDLRIAIDECFGFNTVEEIIAALKVRKGRPALAEWAENTLKTMSIRSPTSLKVTLQQLRYGAKWDIDETFIREHAMAAHFMAHPDFTEGVTARLINKPATEPQWQPKALAEVSPEDVAKFFEKKEGVDTLQLVEPLRGFEKGPRKYLQYPHARFALPTEEAIEDAAQTSGVKTTKGAETVIAELTKQWGHKLGLKEKVEDYLRRRSRQKGKEAKDQGAEKAASL</sequence>
<evidence type="ECO:0000256" key="6">
    <source>
        <dbReference type="ARBA" id="ARBA00031181"/>
    </source>
</evidence>
<dbReference type="STRING" id="1664694.A0A0N1HSG8"/>
<evidence type="ECO:0000313" key="10">
    <source>
        <dbReference type="Proteomes" id="UP000038010"/>
    </source>
</evidence>
<dbReference type="PANTHER" id="PTHR43176">
    <property type="entry name" value="3-HYDROXYISOBUTYRYL-COA HYDROLASE-RELATED"/>
    <property type="match status" value="1"/>
</dbReference>
<dbReference type="InterPro" id="IPR029045">
    <property type="entry name" value="ClpP/crotonase-like_dom_sf"/>
</dbReference>
<dbReference type="AlphaFoldDB" id="A0A0N1HSG8"/>
<dbReference type="InterPro" id="IPR032259">
    <property type="entry name" value="HIBYL-CoA-H"/>
</dbReference>
<dbReference type="FunFam" id="3.90.226.10:FF:000026">
    <property type="entry name" value="3-hydroxyisobutyryl-CoA hydrolase, mitochondrial"/>
    <property type="match status" value="1"/>
</dbReference>
<dbReference type="NCBIfam" id="NF004127">
    <property type="entry name" value="PRK05617.1"/>
    <property type="match status" value="1"/>
</dbReference>
<dbReference type="GeneID" id="28736589"/>
<evidence type="ECO:0000256" key="1">
    <source>
        <dbReference type="ARBA" id="ARBA00001709"/>
    </source>
</evidence>
<keyword evidence="4 9" id="KW-0378">Hydrolase</keyword>
<proteinExistence type="predicted"/>
<evidence type="ECO:0000256" key="7">
    <source>
        <dbReference type="SAM" id="MobiDB-lite"/>
    </source>
</evidence>
<keyword evidence="5" id="KW-0496">Mitochondrion</keyword>
<dbReference type="VEuPathDB" id="FungiDB:AB675_4561"/>
<evidence type="ECO:0000256" key="4">
    <source>
        <dbReference type="ARBA" id="ARBA00022801"/>
    </source>
</evidence>
<evidence type="ECO:0000313" key="9">
    <source>
        <dbReference type="EMBL" id="KPI39116.1"/>
    </source>
</evidence>
<dbReference type="RefSeq" id="XP_017999079.1">
    <property type="nucleotide sequence ID" value="XM_018144709.1"/>
</dbReference>
<accession>A0A0N1HSG8</accession>
<dbReference type="Pfam" id="PF16113">
    <property type="entry name" value="ECH_2"/>
    <property type="match status" value="1"/>
</dbReference>
<dbReference type="EMBL" id="LFJN01000016">
    <property type="protein sequence ID" value="KPI39116.1"/>
    <property type="molecule type" value="Genomic_DNA"/>
</dbReference>
<evidence type="ECO:0000256" key="5">
    <source>
        <dbReference type="ARBA" id="ARBA00023128"/>
    </source>
</evidence>
<dbReference type="PROSITE" id="PS00166">
    <property type="entry name" value="ENOYL_COA_HYDRATASE"/>
    <property type="match status" value="1"/>
</dbReference>
<organism evidence="9 10">
    <name type="scientific">Cyphellophora attinorum</name>
    <dbReference type="NCBI Taxonomy" id="1664694"/>
    <lineage>
        <taxon>Eukaryota</taxon>
        <taxon>Fungi</taxon>
        <taxon>Dikarya</taxon>
        <taxon>Ascomycota</taxon>
        <taxon>Pezizomycotina</taxon>
        <taxon>Eurotiomycetes</taxon>
        <taxon>Chaetothyriomycetidae</taxon>
        <taxon>Chaetothyriales</taxon>
        <taxon>Cyphellophoraceae</taxon>
        <taxon>Cyphellophora</taxon>
    </lineage>
</organism>
<feature type="region of interest" description="Disordered" evidence="7">
    <location>
        <begin position="454"/>
        <end position="474"/>
    </location>
</feature>
<evidence type="ECO:0000259" key="8">
    <source>
        <dbReference type="Pfam" id="PF16113"/>
    </source>
</evidence>
<evidence type="ECO:0000256" key="2">
    <source>
        <dbReference type="ARBA" id="ARBA00004173"/>
    </source>
</evidence>
<dbReference type="Proteomes" id="UP000038010">
    <property type="component" value="Unassembled WGS sequence"/>
</dbReference>
<keyword evidence="10" id="KW-1185">Reference proteome</keyword>
<name>A0A0N1HSG8_9EURO</name>
<dbReference type="Gene3D" id="3.90.226.10">
    <property type="entry name" value="2-enoyl-CoA Hydratase, Chain A, domain 1"/>
    <property type="match status" value="1"/>
</dbReference>
<comment type="caution">
    <text evidence="9">The sequence shown here is derived from an EMBL/GenBank/DDBJ whole genome shotgun (WGS) entry which is preliminary data.</text>
</comment>
<dbReference type="GO" id="GO:0003860">
    <property type="term" value="F:3-hydroxyisobutyryl-CoA hydrolase activity"/>
    <property type="evidence" value="ECO:0007669"/>
    <property type="project" value="UniProtKB-EC"/>
</dbReference>
<feature type="compositionally biased region" description="Basic and acidic residues" evidence="7">
    <location>
        <begin position="454"/>
        <end position="468"/>
    </location>
</feature>
<dbReference type="InterPro" id="IPR045004">
    <property type="entry name" value="ECH_dom"/>
</dbReference>
<dbReference type="OrthoDB" id="1737613at2759"/>